<evidence type="ECO:0000313" key="1">
    <source>
        <dbReference type="EMBL" id="GEP55292.1"/>
    </source>
</evidence>
<dbReference type="EMBL" id="BKAJ01000037">
    <property type="protein sequence ID" value="GEP55292.1"/>
    <property type="molecule type" value="Genomic_DNA"/>
</dbReference>
<sequence length="70" mass="7799">MNACVWINASGDPRVATRTGGAHLMLRSSRSLAIIGTLFYLARATLAIEEWLISMVLDRCPAIRFHRLVD</sequence>
<dbReference type="AlphaFoldDB" id="A0A512N8J6"/>
<gene>
    <name evidence="1" type="ORF">RSO01_24580</name>
</gene>
<dbReference type="Proteomes" id="UP000321058">
    <property type="component" value="Unassembled WGS sequence"/>
</dbReference>
<reference evidence="1 2" key="1">
    <citation type="submission" date="2019-07" db="EMBL/GenBank/DDBJ databases">
        <title>Whole genome shotgun sequence of Reyranella soli NBRC 108950.</title>
        <authorList>
            <person name="Hosoyama A."/>
            <person name="Uohara A."/>
            <person name="Ohji S."/>
            <person name="Ichikawa N."/>
        </authorList>
    </citation>
    <scope>NUCLEOTIDE SEQUENCE [LARGE SCALE GENOMIC DNA]</scope>
    <source>
        <strain evidence="1 2">NBRC 108950</strain>
    </source>
</reference>
<protein>
    <submittedName>
        <fullName evidence="1">Uncharacterized protein</fullName>
    </submittedName>
</protein>
<accession>A0A512N8J6</accession>
<proteinExistence type="predicted"/>
<name>A0A512N8J6_9HYPH</name>
<evidence type="ECO:0000313" key="2">
    <source>
        <dbReference type="Proteomes" id="UP000321058"/>
    </source>
</evidence>
<comment type="caution">
    <text evidence="1">The sequence shown here is derived from an EMBL/GenBank/DDBJ whole genome shotgun (WGS) entry which is preliminary data.</text>
</comment>
<organism evidence="1 2">
    <name type="scientific">Reyranella soli</name>
    <dbReference type="NCBI Taxonomy" id="1230389"/>
    <lineage>
        <taxon>Bacteria</taxon>
        <taxon>Pseudomonadati</taxon>
        <taxon>Pseudomonadota</taxon>
        <taxon>Alphaproteobacteria</taxon>
        <taxon>Hyphomicrobiales</taxon>
        <taxon>Reyranellaceae</taxon>
        <taxon>Reyranella</taxon>
    </lineage>
</organism>
<keyword evidence="2" id="KW-1185">Reference proteome</keyword>